<evidence type="ECO:0000313" key="1">
    <source>
        <dbReference type="EMBL" id="NIJ14411.1"/>
    </source>
</evidence>
<reference evidence="1 2" key="1">
    <citation type="submission" date="2020-03" db="EMBL/GenBank/DDBJ databases">
        <title>Sequencing the genomes of 1000 actinobacteria strains.</title>
        <authorList>
            <person name="Klenk H.-P."/>
        </authorList>
    </citation>
    <scope>NUCLEOTIDE SEQUENCE [LARGE SCALE GENOMIC DNA]</scope>
    <source>
        <strain evidence="1 2">DSM 45685</strain>
    </source>
</reference>
<organism evidence="1 2">
    <name type="scientific">Saccharomonospora amisosensis</name>
    <dbReference type="NCBI Taxonomy" id="1128677"/>
    <lineage>
        <taxon>Bacteria</taxon>
        <taxon>Bacillati</taxon>
        <taxon>Actinomycetota</taxon>
        <taxon>Actinomycetes</taxon>
        <taxon>Pseudonocardiales</taxon>
        <taxon>Pseudonocardiaceae</taxon>
        <taxon>Saccharomonospora</taxon>
    </lineage>
</organism>
<dbReference type="EMBL" id="JAAOYM010000002">
    <property type="protein sequence ID" value="NIJ14411.1"/>
    <property type="molecule type" value="Genomic_DNA"/>
</dbReference>
<accession>A0A7X5ZTA6</accession>
<proteinExistence type="predicted"/>
<keyword evidence="2" id="KW-1185">Reference proteome</keyword>
<evidence type="ECO:0000313" key="2">
    <source>
        <dbReference type="Proteomes" id="UP000545493"/>
    </source>
</evidence>
<sequence>MTKDSALCEEPCPTDASAAVHTAAVTGHR</sequence>
<name>A0A7X5ZTA6_9PSEU</name>
<gene>
    <name evidence="1" type="ORF">FHU38_004812</name>
</gene>
<comment type="caution">
    <text evidence="1">The sequence shown here is derived from an EMBL/GenBank/DDBJ whole genome shotgun (WGS) entry which is preliminary data.</text>
</comment>
<dbReference type="AlphaFoldDB" id="A0A7X5ZTA6"/>
<protein>
    <submittedName>
        <fullName evidence="1">Uncharacterized protein</fullName>
    </submittedName>
</protein>
<dbReference type="Proteomes" id="UP000545493">
    <property type="component" value="Unassembled WGS sequence"/>
</dbReference>